<dbReference type="EMBL" id="DQ158856">
    <property type="protein sequence ID" value="ABA27214.1"/>
    <property type="molecule type" value="Genomic_DNA"/>
</dbReference>
<dbReference type="PANTHER" id="PTHR37755:SF1">
    <property type="entry name" value="PROTEIN TIC 56, CHLOROPLASTIC"/>
    <property type="match status" value="1"/>
</dbReference>
<dbReference type="PANTHER" id="PTHR37755">
    <property type="entry name" value="PROTEIN TIC 56, CHLOROPLASTIC"/>
    <property type="match status" value="1"/>
</dbReference>
<dbReference type="AlphaFoldDB" id="Q3LWF1"/>
<sequence>MNHINQITETIKHNVIEYLEKINQDERTKIYLDKINTMFDKKITLNQKSQFQYIKTISKDNIWYYKDRLSTSRGPCDLKTLRICWINGIIDQNTFIWGPGLDNWIPVKNVRCLINCIRTPEVQVLTKIKKEFVLKPYLNNIRNENIARRKTWLRQLDELY</sequence>
<dbReference type="GeneID" id="5788453"/>
<evidence type="ECO:0000313" key="2">
    <source>
        <dbReference type="EMBL" id="ABA27214.1"/>
    </source>
</evidence>
<accession>Q3LWF1</accession>
<dbReference type="GO" id="GO:0045037">
    <property type="term" value="P:protein import into chloroplast stroma"/>
    <property type="evidence" value="ECO:0007669"/>
    <property type="project" value="TreeGrafter"/>
</dbReference>
<protein>
    <submittedName>
        <fullName evidence="2">RNA binding protein</fullName>
    </submittedName>
</protein>
<dbReference type="InterPro" id="IPR025640">
    <property type="entry name" value="GYF_2"/>
</dbReference>
<dbReference type="RefSeq" id="XP_001712826.1">
    <property type="nucleotide sequence ID" value="XM_001712774.1"/>
</dbReference>
<gene>
    <name evidence="2" type="primary">rnabp1</name>
</gene>
<dbReference type="Proteomes" id="UP000243425">
    <property type="component" value="Nucleomorph 1"/>
</dbReference>
<evidence type="ECO:0000259" key="1">
    <source>
        <dbReference type="Pfam" id="PF14237"/>
    </source>
</evidence>
<proteinExistence type="predicted"/>
<reference evidence="2 3" key="1">
    <citation type="journal article" date="2006" name="Proc. Natl. Acad. Sci. U.S.A.">
        <title>Complete nucleotide sequence of the chlorarachniophyte nucleomorph: nature's smallest nucleus.</title>
        <authorList>
            <person name="Gilson P.R."/>
            <person name="Su V."/>
            <person name="Slamovits C.H."/>
            <person name="Reith M.E."/>
            <person name="Keeling P.J."/>
            <person name="McFadden G.I."/>
        </authorList>
    </citation>
    <scope>NUCLEOTIDE SEQUENCE [LARGE SCALE GENOMIC DNA]</scope>
    <source>
        <strain evidence="3">CCMP621</strain>
    </source>
</reference>
<dbReference type="GO" id="GO:0009706">
    <property type="term" value="C:chloroplast inner membrane"/>
    <property type="evidence" value="ECO:0007669"/>
    <property type="project" value="TreeGrafter"/>
</dbReference>
<evidence type="ECO:0000313" key="3">
    <source>
        <dbReference type="Proteomes" id="UP000243425"/>
    </source>
</evidence>
<feature type="domain" description="GYF" evidence="1">
    <location>
        <begin position="63"/>
        <end position="111"/>
    </location>
</feature>
<dbReference type="InterPro" id="IPR037471">
    <property type="entry name" value="TIC56"/>
</dbReference>
<dbReference type="Pfam" id="PF14237">
    <property type="entry name" value="GYF_2"/>
    <property type="match status" value="1"/>
</dbReference>
<keyword evidence="2" id="KW-0542">Nucleomorph</keyword>
<name>Q3LWF1_BIGNA</name>
<organism evidence="2 3">
    <name type="scientific">Bigelowiella natans</name>
    <name type="common">Pedinomonas minutissima</name>
    <name type="synonym">Chlorarachnion sp. (strain CCMP621)</name>
    <dbReference type="NCBI Taxonomy" id="227086"/>
    <lineage>
        <taxon>Eukaryota</taxon>
        <taxon>Sar</taxon>
        <taxon>Rhizaria</taxon>
        <taxon>Cercozoa</taxon>
        <taxon>Chlorarachniophyceae</taxon>
        <taxon>Bigelowiella</taxon>
    </lineage>
</organism>
<geneLocation type="nucleomorph" evidence="2"/>